<evidence type="ECO:0000256" key="8">
    <source>
        <dbReference type="ARBA" id="ARBA00023160"/>
    </source>
</evidence>
<dbReference type="PRINTS" id="PR00081">
    <property type="entry name" value="GDHRDH"/>
</dbReference>
<dbReference type="InterPro" id="IPR036291">
    <property type="entry name" value="NAD(P)-bd_dom_sf"/>
</dbReference>
<evidence type="ECO:0000313" key="10">
    <source>
        <dbReference type="EMBL" id="SHI17322.1"/>
    </source>
</evidence>
<evidence type="ECO:0000256" key="4">
    <source>
        <dbReference type="ARBA" id="ARBA00022516"/>
    </source>
</evidence>
<keyword evidence="6" id="KW-0560">Oxidoreductase</keyword>
<evidence type="ECO:0000256" key="3">
    <source>
        <dbReference type="ARBA" id="ARBA00012996"/>
    </source>
</evidence>
<comment type="catalytic activity">
    <reaction evidence="9">
        <text>a 2,3-saturated acyl-[ACP] + NAD(+) = a (2E)-enoyl-[ACP] + NADH + H(+)</text>
        <dbReference type="Rhea" id="RHEA:10240"/>
        <dbReference type="Rhea" id="RHEA-COMP:9925"/>
        <dbReference type="Rhea" id="RHEA-COMP:9926"/>
        <dbReference type="ChEBI" id="CHEBI:15378"/>
        <dbReference type="ChEBI" id="CHEBI:57540"/>
        <dbReference type="ChEBI" id="CHEBI:57945"/>
        <dbReference type="ChEBI" id="CHEBI:78784"/>
        <dbReference type="ChEBI" id="CHEBI:78785"/>
        <dbReference type="EC" id="1.3.1.9"/>
    </reaction>
</comment>
<dbReference type="EMBL" id="LT670817">
    <property type="protein sequence ID" value="SHI17322.1"/>
    <property type="molecule type" value="Genomic_DNA"/>
</dbReference>
<protein>
    <recommendedName>
        <fullName evidence="3">enoyl-[acyl-carrier-protein] reductase (NADH)</fullName>
        <ecNumber evidence="3">1.3.1.9</ecNumber>
    </recommendedName>
</protein>
<dbReference type="UniPathway" id="UPA00094"/>
<evidence type="ECO:0000256" key="6">
    <source>
        <dbReference type="ARBA" id="ARBA00023002"/>
    </source>
</evidence>
<evidence type="ECO:0000256" key="2">
    <source>
        <dbReference type="ARBA" id="ARBA00009233"/>
    </source>
</evidence>
<keyword evidence="4" id="KW-0444">Lipid biosynthesis</keyword>
<comment type="similarity">
    <text evidence="2">Belongs to the short-chain dehydrogenases/reductases (SDR) family. FabI subfamily.</text>
</comment>
<organism evidence="10 11">
    <name type="scientific">Bradyrhizobium erythrophlei</name>
    <dbReference type="NCBI Taxonomy" id="1437360"/>
    <lineage>
        <taxon>Bacteria</taxon>
        <taxon>Pseudomonadati</taxon>
        <taxon>Pseudomonadota</taxon>
        <taxon>Alphaproteobacteria</taxon>
        <taxon>Hyphomicrobiales</taxon>
        <taxon>Nitrobacteraceae</taxon>
        <taxon>Bradyrhizobium</taxon>
    </lineage>
</organism>
<dbReference type="GO" id="GO:0006633">
    <property type="term" value="P:fatty acid biosynthetic process"/>
    <property type="evidence" value="ECO:0007669"/>
    <property type="project" value="UniProtKB-UniPathway"/>
</dbReference>
<dbReference type="PANTHER" id="PTHR43159:SF2">
    <property type="entry name" value="ENOYL-[ACYL-CARRIER-PROTEIN] REDUCTASE [NADH], CHLOROPLASTIC"/>
    <property type="match status" value="1"/>
</dbReference>
<keyword evidence="5" id="KW-0276">Fatty acid metabolism</keyword>
<keyword evidence="7" id="KW-0443">Lipid metabolism</keyword>
<dbReference type="CDD" id="cd05372">
    <property type="entry name" value="ENR_SDR"/>
    <property type="match status" value="1"/>
</dbReference>
<keyword evidence="8" id="KW-0275">Fatty acid biosynthesis</keyword>
<dbReference type="InterPro" id="IPR014358">
    <property type="entry name" value="Enoyl-ACP_Rdtase_NADH"/>
</dbReference>
<gene>
    <name evidence="10" type="ORF">SAMN05443248_9013</name>
</gene>
<proteinExistence type="inferred from homology"/>
<name>A0A1M5YZ32_9BRAD</name>
<dbReference type="Gene3D" id="3.40.50.720">
    <property type="entry name" value="NAD(P)-binding Rossmann-like Domain"/>
    <property type="match status" value="1"/>
</dbReference>
<comment type="pathway">
    <text evidence="1">Lipid metabolism; fatty acid biosynthesis.</text>
</comment>
<evidence type="ECO:0000256" key="1">
    <source>
        <dbReference type="ARBA" id="ARBA00005194"/>
    </source>
</evidence>
<evidence type="ECO:0000313" key="11">
    <source>
        <dbReference type="Proteomes" id="UP000189796"/>
    </source>
</evidence>
<dbReference type="NCBIfam" id="NF005717">
    <property type="entry name" value="PRK07533.1"/>
    <property type="match status" value="1"/>
</dbReference>
<dbReference type="AlphaFoldDB" id="A0A1M5YZ32"/>
<dbReference type="PANTHER" id="PTHR43159">
    <property type="entry name" value="ENOYL-[ACYL-CARRIER-PROTEIN] REDUCTASE"/>
    <property type="match status" value="1"/>
</dbReference>
<dbReference type="SUPFAM" id="SSF51735">
    <property type="entry name" value="NAD(P)-binding Rossmann-fold domains"/>
    <property type="match status" value="1"/>
</dbReference>
<reference evidence="10 11" key="1">
    <citation type="submission" date="2016-11" db="EMBL/GenBank/DDBJ databases">
        <authorList>
            <person name="Jaros S."/>
            <person name="Januszkiewicz K."/>
            <person name="Wedrychowicz H."/>
        </authorList>
    </citation>
    <scope>NUCLEOTIDE SEQUENCE [LARGE SCALE GENOMIC DNA]</scope>
    <source>
        <strain evidence="10 11">GAS138</strain>
    </source>
</reference>
<evidence type="ECO:0000256" key="7">
    <source>
        <dbReference type="ARBA" id="ARBA00023098"/>
    </source>
</evidence>
<dbReference type="Pfam" id="PF13561">
    <property type="entry name" value="adh_short_C2"/>
    <property type="match status" value="1"/>
</dbReference>
<evidence type="ECO:0000256" key="9">
    <source>
        <dbReference type="ARBA" id="ARBA00048572"/>
    </source>
</evidence>
<dbReference type="InterPro" id="IPR002347">
    <property type="entry name" value="SDR_fam"/>
</dbReference>
<evidence type="ECO:0000256" key="5">
    <source>
        <dbReference type="ARBA" id="ARBA00022832"/>
    </source>
</evidence>
<sequence>MPLTKANWVPNEELAVGKGATIQQFFAAVDGDRFEINVAPWGEGQLVVNGREIARTAEAKDRRQAFSTLKQAAERYVRGDPVDLTGNGKIRLIPAVKAKLLQGKKGLVVGIANERSIAWGCAAAFRAFGADLAVTYLDDKARKHVDPLARELEATIVMPLDARMPGQMEAVFDRISKEWGKLDFVVHSIAFAPQDALHGRVVDVPLEGFLTTMQVSCWTFLRMAQLAEPLMKKGGTLFTMTYYGSRTVVKNYNIMGVAKAALESAVRYVAAELGPKGIRVHAISPGPLATRAASGIPEFDKLLEKAKTKAPAHRLVSIEDVGAATAFLAHDAARLITGDTIYIDGGYHVVD</sequence>
<dbReference type="EC" id="1.3.1.9" evidence="3"/>
<dbReference type="Proteomes" id="UP000189796">
    <property type="component" value="Chromosome I"/>
</dbReference>
<dbReference type="GO" id="GO:0004318">
    <property type="term" value="F:enoyl-[acyl-carrier-protein] reductase (NADH) activity"/>
    <property type="evidence" value="ECO:0007669"/>
    <property type="project" value="UniProtKB-EC"/>
</dbReference>
<accession>A0A1M5YZ32</accession>
<dbReference type="OrthoDB" id="9803628at2"/>